<feature type="domain" description="MutL C-terminal dimerisation" evidence="6">
    <location>
        <begin position="428"/>
        <end position="571"/>
    </location>
</feature>
<evidence type="ECO:0000256" key="3">
    <source>
        <dbReference type="ARBA" id="ARBA00022763"/>
    </source>
</evidence>
<dbReference type="InterPro" id="IPR036890">
    <property type="entry name" value="HATPase_C_sf"/>
</dbReference>
<evidence type="ECO:0000259" key="7">
    <source>
        <dbReference type="SMART" id="SM01340"/>
    </source>
</evidence>
<evidence type="ECO:0000256" key="5">
    <source>
        <dbReference type="HAMAP-Rule" id="MF_00149"/>
    </source>
</evidence>
<dbReference type="AlphaFoldDB" id="A0A5C8ZLU3"/>
<feature type="domain" description="DNA mismatch repair protein S5" evidence="7">
    <location>
        <begin position="214"/>
        <end position="332"/>
    </location>
</feature>
<dbReference type="SUPFAM" id="SSF54211">
    <property type="entry name" value="Ribosomal protein S5 domain 2-like"/>
    <property type="match status" value="1"/>
</dbReference>
<dbReference type="InterPro" id="IPR037198">
    <property type="entry name" value="MutL_C_sf"/>
</dbReference>
<evidence type="ECO:0000259" key="6">
    <source>
        <dbReference type="SMART" id="SM00853"/>
    </source>
</evidence>
<organism evidence="8 9">
    <name type="scientific">Parahaliea aestuarii</name>
    <dbReference type="NCBI Taxonomy" id="1852021"/>
    <lineage>
        <taxon>Bacteria</taxon>
        <taxon>Pseudomonadati</taxon>
        <taxon>Pseudomonadota</taxon>
        <taxon>Gammaproteobacteria</taxon>
        <taxon>Cellvibrionales</taxon>
        <taxon>Halieaceae</taxon>
        <taxon>Parahaliea</taxon>
    </lineage>
</organism>
<dbReference type="InterPro" id="IPR042121">
    <property type="entry name" value="MutL_C_regsub"/>
</dbReference>
<comment type="similarity">
    <text evidence="1 5">Belongs to the DNA mismatch repair MutL/HexB family.</text>
</comment>
<dbReference type="RefSeq" id="WP_148065897.1">
    <property type="nucleotide sequence ID" value="NZ_VRYZ01000010.1"/>
</dbReference>
<dbReference type="SMART" id="SM01340">
    <property type="entry name" value="DNA_mis_repair"/>
    <property type="match status" value="1"/>
</dbReference>
<keyword evidence="4 5" id="KW-0234">DNA repair</keyword>
<dbReference type="PROSITE" id="PS00058">
    <property type="entry name" value="DNA_MISMATCH_REPAIR_1"/>
    <property type="match status" value="1"/>
</dbReference>
<dbReference type="GO" id="GO:0004519">
    <property type="term" value="F:endonuclease activity"/>
    <property type="evidence" value="ECO:0007669"/>
    <property type="project" value="UniProtKB-KW"/>
</dbReference>
<dbReference type="InterPro" id="IPR014762">
    <property type="entry name" value="DNA_mismatch_repair_CS"/>
</dbReference>
<dbReference type="NCBIfam" id="NF000949">
    <property type="entry name" value="PRK00095.1-2"/>
    <property type="match status" value="1"/>
</dbReference>
<protein>
    <recommendedName>
        <fullName evidence="2 5">DNA mismatch repair protein MutL</fullName>
    </recommendedName>
</protein>
<dbReference type="Pfam" id="PF01119">
    <property type="entry name" value="DNA_mis_repair"/>
    <property type="match status" value="1"/>
</dbReference>
<dbReference type="FunFam" id="3.30.565.10:FF:000003">
    <property type="entry name" value="DNA mismatch repair endonuclease MutL"/>
    <property type="match status" value="1"/>
</dbReference>
<dbReference type="FunFam" id="3.30.230.10:FF:000013">
    <property type="entry name" value="DNA mismatch repair endonuclease MutL"/>
    <property type="match status" value="1"/>
</dbReference>
<evidence type="ECO:0000256" key="2">
    <source>
        <dbReference type="ARBA" id="ARBA00021975"/>
    </source>
</evidence>
<proteinExistence type="inferred from homology"/>
<dbReference type="GO" id="GO:0140664">
    <property type="term" value="F:ATP-dependent DNA damage sensor activity"/>
    <property type="evidence" value="ECO:0007669"/>
    <property type="project" value="InterPro"/>
</dbReference>
<evidence type="ECO:0000256" key="4">
    <source>
        <dbReference type="ARBA" id="ARBA00023204"/>
    </source>
</evidence>
<gene>
    <name evidence="5 8" type="primary">mutL</name>
    <name evidence="8" type="ORF">FVW59_18655</name>
</gene>
<comment type="caution">
    <text evidence="8">The sequence shown here is derived from an EMBL/GenBank/DDBJ whole genome shotgun (WGS) entry which is preliminary data.</text>
</comment>
<dbReference type="CDD" id="cd03482">
    <property type="entry name" value="MutL_Trans_MutL"/>
    <property type="match status" value="1"/>
</dbReference>
<dbReference type="InterPro" id="IPR014721">
    <property type="entry name" value="Ribsml_uS5_D2-typ_fold_subgr"/>
</dbReference>
<dbReference type="SUPFAM" id="SSF55874">
    <property type="entry name" value="ATPase domain of HSP90 chaperone/DNA topoisomerase II/histidine kinase"/>
    <property type="match status" value="1"/>
</dbReference>
<dbReference type="Pfam" id="PF13589">
    <property type="entry name" value="HATPase_c_3"/>
    <property type="match status" value="1"/>
</dbReference>
<dbReference type="OrthoDB" id="9763467at2"/>
<dbReference type="GO" id="GO:0016887">
    <property type="term" value="F:ATP hydrolysis activity"/>
    <property type="evidence" value="ECO:0007669"/>
    <property type="project" value="InterPro"/>
</dbReference>
<dbReference type="NCBIfam" id="TIGR00585">
    <property type="entry name" value="mutl"/>
    <property type="match status" value="1"/>
</dbReference>
<dbReference type="Gene3D" id="3.30.1370.100">
    <property type="entry name" value="MutL, C-terminal domain, regulatory subdomain"/>
    <property type="match status" value="1"/>
</dbReference>
<evidence type="ECO:0000313" key="8">
    <source>
        <dbReference type="EMBL" id="TXS89145.1"/>
    </source>
</evidence>
<dbReference type="GO" id="GO:0030983">
    <property type="term" value="F:mismatched DNA binding"/>
    <property type="evidence" value="ECO:0007669"/>
    <property type="project" value="InterPro"/>
</dbReference>
<dbReference type="PANTHER" id="PTHR10073">
    <property type="entry name" value="DNA MISMATCH REPAIR PROTEIN MLH, PMS, MUTL"/>
    <property type="match status" value="1"/>
</dbReference>
<dbReference type="InterPro" id="IPR002099">
    <property type="entry name" value="MutL/Mlh/PMS"/>
</dbReference>
<keyword evidence="9" id="KW-1185">Reference proteome</keyword>
<evidence type="ECO:0000313" key="9">
    <source>
        <dbReference type="Proteomes" id="UP000321933"/>
    </source>
</evidence>
<accession>A0A5C8ZLU3</accession>
<dbReference type="Pfam" id="PF08676">
    <property type="entry name" value="MutL_C"/>
    <property type="match status" value="1"/>
</dbReference>
<dbReference type="InterPro" id="IPR042120">
    <property type="entry name" value="MutL_C_dimsub"/>
</dbReference>
<keyword evidence="8" id="KW-0378">Hydrolase</keyword>
<dbReference type="InterPro" id="IPR014790">
    <property type="entry name" value="MutL_C"/>
</dbReference>
<dbReference type="InterPro" id="IPR013507">
    <property type="entry name" value="DNA_mismatch_S5_2-like"/>
</dbReference>
<dbReference type="Gene3D" id="3.30.565.10">
    <property type="entry name" value="Histidine kinase-like ATPase, C-terminal domain"/>
    <property type="match status" value="1"/>
</dbReference>
<dbReference type="Gene3D" id="3.30.1540.20">
    <property type="entry name" value="MutL, C-terminal domain, dimerisation subdomain"/>
    <property type="match status" value="1"/>
</dbReference>
<keyword evidence="3 5" id="KW-0227">DNA damage</keyword>
<dbReference type="SUPFAM" id="SSF118116">
    <property type="entry name" value="DNA mismatch repair protein MutL"/>
    <property type="match status" value="1"/>
</dbReference>
<dbReference type="InterPro" id="IPR038973">
    <property type="entry name" value="MutL/Mlh/Pms-like"/>
</dbReference>
<comment type="function">
    <text evidence="5">This protein is involved in the repair of mismatches in DNA. It is required for dam-dependent methyl-directed DNA mismatch repair. May act as a 'molecular matchmaker', a protein that promotes the formation of a stable complex between two or more DNA-binding proteins in an ATP-dependent manner without itself being part of a final effector complex.</text>
</comment>
<dbReference type="Gene3D" id="3.30.230.10">
    <property type="match status" value="1"/>
</dbReference>
<dbReference type="HAMAP" id="MF_00149">
    <property type="entry name" value="DNA_mis_repair"/>
    <property type="match status" value="1"/>
</dbReference>
<dbReference type="GO" id="GO:0006298">
    <property type="term" value="P:mismatch repair"/>
    <property type="evidence" value="ECO:0007669"/>
    <property type="project" value="UniProtKB-UniRule"/>
</dbReference>
<dbReference type="PANTHER" id="PTHR10073:SF12">
    <property type="entry name" value="DNA MISMATCH REPAIR PROTEIN MLH1"/>
    <property type="match status" value="1"/>
</dbReference>
<dbReference type="InterPro" id="IPR020568">
    <property type="entry name" value="Ribosomal_Su5_D2-typ_SF"/>
</dbReference>
<evidence type="ECO:0000256" key="1">
    <source>
        <dbReference type="ARBA" id="ARBA00006082"/>
    </source>
</evidence>
<keyword evidence="8" id="KW-0540">Nuclease</keyword>
<keyword evidence="8" id="KW-0255">Endonuclease</keyword>
<dbReference type="CDD" id="cd16926">
    <property type="entry name" value="HATPase_MutL-MLH-PMS-like"/>
    <property type="match status" value="1"/>
</dbReference>
<reference evidence="8 9" key="1">
    <citation type="submission" date="2019-08" db="EMBL/GenBank/DDBJ databases">
        <title>Parahaliea maris sp. nov., isolated from the surface seawater.</title>
        <authorList>
            <person name="Liu Y."/>
        </authorList>
    </citation>
    <scope>NUCLEOTIDE SEQUENCE [LARGE SCALE GENOMIC DNA]</scope>
    <source>
        <strain evidence="8 9">S2-26</strain>
    </source>
</reference>
<dbReference type="Proteomes" id="UP000321933">
    <property type="component" value="Unassembled WGS sequence"/>
</dbReference>
<sequence>MSRIHRLSARLANQIAAGEVVERPASVVKEVLENAVDAGATRIEVEVEEGGVKLIRIRDNGQGMEPDDLPLALARHATSKISSLEDLERVGSLGFRGEALASIGSVSRLTLTSNHRDDSSEGSSALCEGRDMEVALKPAPHPRGTTVEVRDLFFNTPARRKFLRTEKTEFNHLEEVVKRLALSRFDVGFSLRHNGRGIHSLRPADSTAERQRRVASICGPAFMEQAVYVEHERNGLRLWGWVGLPTFSRSQADLQYFFVNGRVIRDKLVAHAVKQAYRDVLYHGRHPAFVLYLELDPALVDVNVHPTKHEVRFRDGREVHNFIFSSLHKALADVRPGQGGSDPVSALGAGETVDLQTGEIRAQSALAWGAPAPAFLGEGRAMPPGGYSSPTTSPARTAGQMRAYGQLHPAHESLAETEAEDVPPLGYALAQLKGIYILSENAHGLVLVDMHAAHERITYERLKQARGAEGIRSQPLLVPQAVAVSSREVALALEYGELFQRLGMQVDSAGEESLLIRQIPVALRDSNVEQLLRDVLSDLAEYGSSDRIEAHMDEILSTMACHGSVRANRRLSVPEMNALLRDMEETERAGQCNHGRPTWTQLGLDELDRLFLRGR</sequence>
<dbReference type="GO" id="GO:0032300">
    <property type="term" value="C:mismatch repair complex"/>
    <property type="evidence" value="ECO:0007669"/>
    <property type="project" value="InterPro"/>
</dbReference>
<name>A0A5C8ZLU3_9GAMM</name>
<dbReference type="SMART" id="SM00853">
    <property type="entry name" value="MutL_C"/>
    <property type="match status" value="1"/>
</dbReference>
<dbReference type="EMBL" id="VRYZ01000010">
    <property type="protein sequence ID" value="TXS89145.1"/>
    <property type="molecule type" value="Genomic_DNA"/>
</dbReference>
<dbReference type="GO" id="GO:0005524">
    <property type="term" value="F:ATP binding"/>
    <property type="evidence" value="ECO:0007669"/>
    <property type="project" value="InterPro"/>
</dbReference>
<dbReference type="InterPro" id="IPR020667">
    <property type="entry name" value="DNA_mismatch_repair_MutL"/>
</dbReference>